<sequence>MTNELFIGGLMILTLVAGIVIAMTSKHNSGESDYEEEYKPRKNRNPTDTNR</sequence>
<evidence type="ECO:0000256" key="1">
    <source>
        <dbReference type="SAM" id="MobiDB-lite"/>
    </source>
</evidence>
<feature type="region of interest" description="Disordered" evidence="1">
    <location>
        <begin position="27"/>
        <end position="51"/>
    </location>
</feature>
<evidence type="ECO:0000313" key="3">
    <source>
        <dbReference type="EMBL" id="MBB3992454.1"/>
    </source>
</evidence>
<keyword evidence="2" id="KW-0472">Membrane</keyword>
<feature type="transmembrane region" description="Helical" evidence="2">
    <location>
        <begin position="6"/>
        <end position="24"/>
    </location>
</feature>
<dbReference type="Proteomes" id="UP000530268">
    <property type="component" value="Unassembled WGS sequence"/>
</dbReference>
<keyword evidence="2" id="KW-1133">Transmembrane helix</keyword>
<reference evidence="3 4" key="1">
    <citation type="submission" date="2020-08" db="EMBL/GenBank/DDBJ databases">
        <title>Genomic Encyclopedia of Type Strains, Phase IV (KMG-IV): sequencing the most valuable type-strain genomes for metagenomic binning, comparative biology and taxonomic classification.</title>
        <authorList>
            <person name="Goeker M."/>
        </authorList>
    </citation>
    <scope>NUCLEOTIDE SEQUENCE [LARGE SCALE GENOMIC DNA]</scope>
    <source>
        <strain evidence="3 4">DSM 102234</strain>
    </source>
</reference>
<gene>
    <name evidence="3" type="ORF">GGR95_000073</name>
</gene>
<keyword evidence="2" id="KW-0812">Transmembrane</keyword>
<comment type="caution">
    <text evidence="3">The sequence shown here is derived from an EMBL/GenBank/DDBJ whole genome shotgun (WGS) entry which is preliminary data.</text>
</comment>
<keyword evidence="4" id="KW-1185">Reference proteome</keyword>
<dbReference type="EMBL" id="JACIEI010000001">
    <property type="protein sequence ID" value="MBB3992454.1"/>
    <property type="molecule type" value="Genomic_DNA"/>
</dbReference>
<proteinExistence type="predicted"/>
<dbReference type="RefSeq" id="WP_184561635.1">
    <property type="nucleotide sequence ID" value="NZ_JACIEI010000001.1"/>
</dbReference>
<accession>A0A7W6E151</accession>
<organism evidence="3 4">
    <name type="scientific">Sulfitobacter undariae</name>
    <dbReference type="NCBI Taxonomy" id="1563671"/>
    <lineage>
        <taxon>Bacteria</taxon>
        <taxon>Pseudomonadati</taxon>
        <taxon>Pseudomonadota</taxon>
        <taxon>Alphaproteobacteria</taxon>
        <taxon>Rhodobacterales</taxon>
        <taxon>Roseobacteraceae</taxon>
        <taxon>Sulfitobacter</taxon>
    </lineage>
</organism>
<dbReference type="AlphaFoldDB" id="A0A7W6E151"/>
<name>A0A7W6E151_9RHOB</name>
<protein>
    <submittedName>
        <fullName evidence="3">Uncharacterized protein</fullName>
    </submittedName>
</protein>
<evidence type="ECO:0000313" key="4">
    <source>
        <dbReference type="Proteomes" id="UP000530268"/>
    </source>
</evidence>
<evidence type="ECO:0000256" key="2">
    <source>
        <dbReference type="SAM" id="Phobius"/>
    </source>
</evidence>